<dbReference type="EMBL" id="DVIT01000025">
    <property type="protein sequence ID" value="HIS47177.1"/>
    <property type="molecule type" value="Genomic_DNA"/>
</dbReference>
<name>A0A9D1F4V7_9FIRM</name>
<reference evidence="1" key="1">
    <citation type="submission" date="2020-10" db="EMBL/GenBank/DDBJ databases">
        <authorList>
            <person name="Gilroy R."/>
        </authorList>
    </citation>
    <scope>NUCLEOTIDE SEQUENCE</scope>
    <source>
        <strain evidence="1">CHK178-757</strain>
    </source>
</reference>
<proteinExistence type="predicted"/>
<protein>
    <recommendedName>
        <fullName evidence="3">DUF4406 domain-containing protein</fullName>
    </recommendedName>
</protein>
<sequence length="104" mass="11917">MKTVTICGSMKFADDMKKIAFDLECNYHANVLQCVYNVENKALSPKEKEILEQAHYEKIRISDAIYVVDIQGYIGSAVSEEIRFARDLGKEILLHSEFEKAEKI</sequence>
<evidence type="ECO:0008006" key="3">
    <source>
        <dbReference type="Google" id="ProtNLM"/>
    </source>
</evidence>
<dbReference type="Proteomes" id="UP000823927">
    <property type="component" value="Unassembled WGS sequence"/>
</dbReference>
<organism evidence="1 2">
    <name type="scientific">Candidatus Scybalocola faecigallinarum</name>
    <dbReference type="NCBI Taxonomy" id="2840941"/>
    <lineage>
        <taxon>Bacteria</taxon>
        <taxon>Bacillati</taxon>
        <taxon>Bacillota</taxon>
        <taxon>Clostridia</taxon>
        <taxon>Lachnospirales</taxon>
        <taxon>Lachnospiraceae</taxon>
        <taxon>Lachnospiraceae incertae sedis</taxon>
        <taxon>Candidatus Scybalocola (ex Gilroy et al. 2021)</taxon>
    </lineage>
</organism>
<comment type="caution">
    <text evidence="1">The sequence shown here is derived from an EMBL/GenBank/DDBJ whole genome shotgun (WGS) entry which is preliminary data.</text>
</comment>
<gene>
    <name evidence="1" type="ORF">IAB46_06405</name>
</gene>
<reference evidence="1" key="2">
    <citation type="journal article" date="2021" name="PeerJ">
        <title>Extensive microbial diversity within the chicken gut microbiome revealed by metagenomics and culture.</title>
        <authorList>
            <person name="Gilroy R."/>
            <person name="Ravi A."/>
            <person name="Getino M."/>
            <person name="Pursley I."/>
            <person name="Horton D.L."/>
            <person name="Alikhan N.F."/>
            <person name="Baker D."/>
            <person name="Gharbi K."/>
            <person name="Hall N."/>
            <person name="Watson M."/>
            <person name="Adriaenssens E.M."/>
            <person name="Foster-Nyarko E."/>
            <person name="Jarju S."/>
            <person name="Secka A."/>
            <person name="Antonio M."/>
            <person name="Oren A."/>
            <person name="Chaudhuri R.R."/>
            <person name="La Ragione R."/>
            <person name="Hildebrand F."/>
            <person name="Pallen M.J."/>
        </authorList>
    </citation>
    <scope>NUCLEOTIDE SEQUENCE</scope>
    <source>
        <strain evidence="1">CHK178-757</strain>
    </source>
</reference>
<evidence type="ECO:0000313" key="1">
    <source>
        <dbReference type="EMBL" id="HIS47177.1"/>
    </source>
</evidence>
<evidence type="ECO:0000313" key="2">
    <source>
        <dbReference type="Proteomes" id="UP000823927"/>
    </source>
</evidence>
<accession>A0A9D1F4V7</accession>
<dbReference type="AlphaFoldDB" id="A0A9D1F4V7"/>